<proteinExistence type="predicted"/>
<reference evidence="1 2" key="1">
    <citation type="submission" date="2023-07" db="EMBL/GenBank/DDBJ databases">
        <title>Genomic Encyclopedia of Type Strains, Phase IV (KMG-IV): sequencing the most valuable type-strain genomes for metagenomic binning, comparative biology and taxonomic classification.</title>
        <authorList>
            <person name="Goeker M."/>
        </authorList>
    </citation>
    <scope>NUCLEOTIDE SEQUENCE [LARGE SCALE GENOMIC DNA]</scope>
    <source>
        <strain evidence="1 2">DSM 19619</strain>
    </source>
</reference>
<sequence>MIAVGVLLPLSLACLGLLPRPGQPVLVFAAPSAGPSASARLVAAAGGTVLAPGPLADAALARSDAPDFAARLYAAGALLVVDAALAGPCTATPRSDPSLGSS</sequence>
<comment type="caution">
    <text evidence="1">The sequence shown here is derived from an EMBL/GenBank/DDBJ whole genome shotgun (WGS) entry which is preliminary data.</text>
</comment>
<dbReference type="Proteomes" id="UP001242480">
    <property type="component" value="Unassembled WGS sequence"/>
</dbReference>
<evidence type="ECO:0000313" key="2">
    <source>
        <dbReference type="Proteomes" id="UP001242480"/>
    </source>
</evidence>
<dbReference type="RefSeq" id="WP_307281460.1">
    <property type="nucleotide sequence ID" value="NZ_JAUSVX010000016.1"/>
</dbReference>
<dbReference type="EMBL" id="JAUSVX010000016">
    <property type="protein sequence ID" value="MDQ0473333.1"/>
    <property type="molecule type" value="Genomic_DNA"/>
</dbReference>
<protein>
    <submittedName>
        <fullName evidence="1">Uncharacterized protein</fullName>
    </submittedName>
</protein>
<name>A0ABU0JGC1_9HYPH</name>
<organism evidence="1 2">
    <name type="scientific">Labrys wisconsinensis</name>
    <dbReference type="NCBI Taxonomy" id="425677"/>
    <lineage>
        <taxon>Bacteria</taxon>
        <taxon>Pseudomonadati</taxon>
        <taxon>Pseudomonadota</taxon>
        <taxon>Alphaproteobacteria</taxon>
        <taxon>Hyphomicrobiales</taxon>
        <taxon>Xanthobacteraceae</taxon>
        <taxon>Labrys</taxon>
    </lineage>
</organism>
<keyword evidence="2" id="KW-1185">Reference proteome</keyword>
<accession>A0ABU0JGC1</accession>
<evidence type="ECO:0000313" key="1">
    <source>
        <dbReference type="EMBL" id="MDQ0473333.1"/>
    </source>
</evidence>
<gene>
    <name evidence="1" type="ORF">QO011_006369</name>
</gene>